<dbReference type="EMBL" id="CM056741">
    <property type="protein sequence ID" value="KAJ8683620.1"/>
    <property type="molecule type" value="Genomic_DNA"/>
</dbReference>
<accession>A0ACC2PJ49</accession>
<evidence type="ECO:0000313" key="1">
    <source>
        <dbReference type="EMBL" id="KAJ8683620.1"/>
    </source>
</evidence>
<gene>
    <name evidence="1" type="ORF">QAD02_019412</name>
</gene>
<organism evidence="1 2">
    <name type="scientific">Eretmocerus hayati</name>
    <dbReference type="NCBI Taxonomy" id="131215"/>
    <lineage>
        <taxon>Eukaryota</taxon>
        <taxon>Metazoa</taxon>
        <taxon>Ecdysozoa</taxon>
        <taxon>Arthropoda</taxon>
        <taxon>Hexapoda</taxon>
        <taxon>Insecta</taxon>
        <taxon>Pterygota</taxon>
        <taxon>Neoptera</taxon>
        <taxon>Endopterygota</taxon>
        <taxon>Hymenoptera</taxon>
        <taxon>Apocrita</taxon>
        <taxon>Proctotrupomorpha</taxon>
        <taxon>Chalcidoidea</taxon>
        <taxon>Aphelinidae</taxon>
        <taxon>Aphelininae</taxon>
        <taxon>Eretmocerus</taxon>
    </lineage>
</organism>
<proteinExistence type="predicted"/>
<comment type="caution">
    <text evidence="1">The sequence shown here is derived from an EMBL/GenBank/DDBJ whole genome shotgun (WGS) entry which is preliminary data.</text>
</comment>
<keyword evidence="2" id="KW-1185">Reference proteome</keyword>
<dbReference type="Proteomes" id="UP001239111">
    <property type="component" value="Chromosome 1"/>
</dbReference>
<reference evidence="1" key="1">
    <citation type="submission" date="2023-04" db="EMBL/GenBank/DDBJ databases">
        <title>A chromosome-level genome assembly of the parasitoid wasp Eretmocerus hayati.</title>
        <authorList>
            <person name="Zhong Y."/>
            <person name="Liu S."/>
            <person name="Liu Y."/>
        </authorList>
    </citation>
    <scope>NUCLEOTIDE SEQUENCE</scope>
    <source>
        <strain evidence="1">ZJU_SS_LIU_2023</strain>
    </source>
</reference>
<protein>
    <submittedName>
        <fullName evidence="1">Uncharacterized protein</fullName>
    </submittedName>
</protein>
<sequence>MQSILYHNSSGDLAFTGRLKSKEVHRAITLHPVKSPPHMYRLHNYMRGLKIQDLQQERLELQREIERMSEMLRPQSSRRNAGSLVQASRNFKSSRRKGKSINSTSSNRWPCKHWDFISRSEYSLGDSNPRRRLHGDLREGLEDVTREVMASINSCSRQRGRFVEERQALYGYRSRTSEGVDTVLDLLLLYRKYRGRKVTLPVRRHLYLHQHYTGLEMRELDTTEPDSQVVNFVVPVWGRDTALRRFLANFERVCLAPRQRANLILVLYPHNDVSPSTSATSRNFQNHDPIATRRLLDRLCEDYGEPRVRLLQGQGKFTRARALAQGIESLDPEELAFFVDVDIGFEAAVLTRIRRNTLRGSRVYFPIVFSQYDPEMVYGSPGGLTRSPTTIIDERAGFWRQFGYGIVALYRSDYDSVGGFDLGIEGWGKEDVDFFEKILKSKLGVFRAPDLDLVHIYHGVSCDASLEDKQFSMCKGTRADTYASTQQLAEIVYRNPEYLKFARQARAKAVNSSSTTSTMSPAVAA</sequence>
<evidence type="ECO:0000313" key="2">
    <source>
        <dbReference type="Proteomes" id="UP001239111"/>
    </source>
</evidence>
<name>A0ACC2PJ49_9HYME</name>